<dbReference type="EMBL" id="QXFX01000105">
    <property type="protein sequence ID" value="KAE9131825.1"/>
    <property type="molecule type" value="Genomic_DNA"/>
</dbReference>
<dbReference type="Proteomes" id="UP000476176">
    <property type="component" value="Unassembled WGS sequence"/>
</dbReference>
<evidence type="ECO:0000313" key="16">
    <source>
        <dbReference type="Proteomes" id="UP000460718"/>
    </source>
</evidence>
<accession>A0A6A3FQY3</accession>
<protein>
    <submittedName>
        <fullName evidence="1">Uncharacterized protein</fullName>
    </submittedName>
</protein>
<dbReference type="AlphaFoldDB" id="A0A6A3FQY3"/>
<name>A0A6A3FQY3_9STRA</name>
<evidence type="ECO:0000313" key="9">
    <source>
        <dbReference type="EMBL" id="KAE9324419.1"/>
    </source>
</evidence>
<dbReference type="Proteomes" id="UP000429523">
    <property type="component" value="Unassembled WGS sequence"/>
</dbReference>
<organism evidence="1 10">
    <name type="scientific">Phytophthora fragariae</name>
    <dbReference type="NCBI Taxonomy" id="53985"/>
    <lineage>
        <taxon>Eukaryota</taxon>
        <taxon>Sar</taxon>
        <taxon>Stramenopiles</taxon>
        <taxon>Oomycota</taxon>
        <taxon>Peronosporomycetes</taxon>
        <taxon>Peronosporales</taxon>
        <taxon>Peronosporaceae</taxon>
        <taxon>Phytophthora</taxon>
    </lineage>
</organism>
<comment type="caution">
    <text evidence="1">The sequence shown here is derived from an EMBL/GenBank/DDBJ whole genome shotgun (WGS) entry which is preliminary data.</text>
</comment>
<dbReference type="EMBL" id="QXGE01000108">
    <property type="protein sequence ID" value="KAE9324419.1"/>
    <property type="molecule type" value="Genomic_DNA"/>
</dbReference>
<reference evidence="10 11" key="1">
    <citation type="submission" date="2018-08" db="EMBL/GenBank/DDBJ databases">
        <title>Genomic investigation of the strawberry pathogen Phytophthora fragariae indicates pathogenicity is determined by transcriptional variation in three key races.</title>
        <authorList>
            <person name="Adams T.M."/>
            <person name="Armitage A.D."/>
            <person name="Sobczyk M.K."/>
            <person name="Bates H.J."/>
            <person name="Dunwell J.M."/>
            <person name="Nellist C.F."/>
            <person name="Harrison R.J."/>
        </authorList>
    </citation>
    <scope>NUCLEOTIDE SEQUENCE [LARGE SCALE GENOMIC DNA]</scope>
    <source>
        <strain evidence="9 12">A4</strain>
        <strain evidence="8 13">BC-1</strain>
        <strain evidence="7 17">BC-23</strain>
        <strain evidence="6 11">NOV-27</strain>
        <strain evidence="5 14">NOV-5</strain>
        <strain evidence="4 15">NOV-71</strain>
        <strain evidence="1 10">NOV-9</strain>
        <strain evidence="3 18">ONT-3</strain>
        <strain evidence="2 16">SCRP245</strain>
    </source>
</reference>
<dbReference type="EMBL" id="QXGF01000118">
    <property type="protein sequence ID" value="KAE8946420.1"/>
    <property type="molecule type" value="Genomic_DNA"/>
</dbReference>
<gene>
    <name evidence="9" type="ORF">PF001_g3427</name>
    <name evidence="8" type="ORF">PF002_g4384</name>
    <name evidence="7" type="ORF">PF004_g3216</name>
    <name evidence="6" type="ORF">PF005_g3793</name>
    <name evidence="5" type="ORF">PF006_g3241</name>
    <name evidence="4" type="ORF">PF007_g3704</name>
    <name evidence="1" type="ORF">PF009_g3950</name>
    <name evidence="3" type="ORF">PF010_g3392</name>
    <name evidence="2" type="ORF">PF011_g3038</name>
</gene>
<evidence type="ECO:0000313" key="5">
    <source>
        <dbReference type="EMBL" id="KAE9152538.1"/>
    </source>
</evidence>
<sequence length="55" mass="5716">MRSSPGGVWQAEAVVPLAASAHLMALGSPPCRRIPSSLPPSYCCARLRHNCAAVA</sequence>
<dbReference type="Proteomes" id="UP000440732">
    <property type="component" value="Unassembled WGS sequence"/>
</dbReference>
<evidence type="ECO:0000313" key="14">
    <source>
        <dbReference type="Proteomes" id="UP000440732"/>
    </source>
</evidence>
<evidence type="ECO:0000313" key="1">
    <source>
        <dbReference type="EMBL" id="KAE8946420.1"/>
    </source>
</evidence>
<evidence type="ECO:0000313" key="18">
    <source>
        <dbReference type="Proteomes" id="UP000488956"/>
    </source>
</evidence>
<dbReference type="EMBL" id="QXGA01000101">
    <property type="protein sequence ID" value="KAE9152538.1"/>
    <property type="molecule type" value="Genomic_DNA"/>
</dbReference>
<dbReference type="EMBL" id="QXGC01000099">
    <property type="protein sequence ID" value="KAE9249823.1"/>
    <property type="molecule type" value="Genomic_DNA"/>
</dbReference>
<keyword evidence="11" id="KW-1185">Reference proteome</keyword>
<evidence type="ECO:0000313" key="8">
    <source>
        <dbReference type="EMBL" id="KAE9251216.1"/>
    </source>
</evidence>
<evidence type="ECO:0000313" key="7">
    <source>
        <dbReference type="EMBL" id="KAE9249823.1"/>
    </source>
</evidence>
<evidence type="ECO:0000313" key="2">
    <source>
        <dbReference type="EMBL" id="KAE9025416.1"/>
    </source>
</evidence>
<dbReference type="Proteomes" id="UP000460718">
    <property type="component" value="Unassembled WGS sequence"/>
</dbReference>
<evidence type="ECO:0000313" key="6">
    <source>
        <dbReference type="EMBL" id="KAE9229612.1"/>
    </source>
</evidence>
<evidence type="ECO:0000313" key="17">
    <source>
        <dbReference type="Proteomes" id="UP000476176"/>
    </source>
</evidence>
<proteinExistence type="predicted"/>
<evidence type="ECO:0000313" key="4">
    <source>
        <dbReference type="EMBL" id="KAE9132466.1"/>
    </source>
</evidence>
<dbReference type="Proteomes" id="UP000488956">
    <property type="component" value="Unassembled WGS sequence"/>
</dbReference>
<evidence type="ECO:0000313" key="12">
    <source>
        <dbReference type="Proteomes" id="UP000437068"/>
    </source>
</evidence>
<evidence type="ECO:0000313" key="3">
    <source>
        <dbReference type="EMBL" id="KAE9131825.1"/>
    </source>
</evidence>
<evidence type="ECO:0000313" key="15">
    <source>
        <dbReference type="Proteomes" id="UP000441208"/>
    </source>
</evidence>
<dbReference type="Proteomes" id="UP000441208">
    <property type="component" value="Unassembled WGS sequence"/>
</dbReference>
<dbReference type="Proteomes" id="UP000433483">
    <property type="component" value="Unassembled WGS sequence"/>
</dbReference>
<dbReference type="Proteomes" id="UP000440367">
    <property type="component" value="Unassembled WGS sequence"/>
</dbReference>
<evidence type="ECO:0000313" key="10">
    <source>
        <dbReference type="Proteomes" id="UP000429523"/>
    </source>
</evidence>
<dbReference type="EMBL" id="QXGB01000116">
    <property type="protein sequence ID" value="KAE9229612.1"/>
    <property type="molecule type" value="Genomic_DNA"/>
</dbReference>
<evidence type="ECO:0000313" key="11">
    <source>
        <dbReference type="Proteomes" id="UP000433483"/>
    </source>
</evidence>
<evidence type="ECO:0000313" key="13">
    <source>
        <dbReference type="Proteomes" id="UP000440367"/>
    </source>
</evidence>
<dbReference type="EMBL" id="QXGD01000136">
    <property type="protein sequence ID" value="KAE9251216.1"/>
    <property type="molecule type" value="Genomic_DNA"/>
</dbReference>
<dbReference type="EMBL" id="QXFZ01000113">
    <property type="protein sequence ID" value="KAE9132466.1"/>
    <property type="molecule type" value="Genomic_DNA"/>
</dbReference>
<dbReference type="Proteomes" id="UP000437068">
    <property type="component" value="Unassembled WGS sequence"/>
</dbReference>
<dbReference type="EMBL" id="QXFW01000097">
    <property type="protein sequence ID" value="KAE9025416.1"/>
    <property type="molecule type" value="Genomic_DNA"/>
</dbReference>